<dbReference type="GO" id="GO:0006950">
    <property type="term" value="P:response to stress"/>
    <property type="evidence" value="ECO:0007669"/>
    <property type="project" value="UniProtKB-ARBA"/>
</dbReference>
<feature type="region of interest" description="Disordered" evidence="3">
    <location>
        <begin position="202"/>
        <end position="252"/>
    </location>
</feature>
<evidence type="ECO:0000256" key="1">
    <source>
        <dbReference type="ARBA" id="ARBA00004123"/>
    </source>
</evidence>
<proteinExistence type="predicted"/>
<organism evidence="4 5">
    <name type="scientific">Protea cynaroides</name>
    <dbReference type="NCBI Taxonomy" id="273540"/>
    <lineage>
        <taxon>Eukaryota</taxon>
        <taxon>Viridiplantae</taxon>
        <taxon>Streptophyta</taxon>
        <taxon>Embryophyta</taxon>
        <taxon>Tracheophyta</taxon>
        <taxon>Spermatophyta</taxon>
        <taxon>Magnoliopsida</taxon>
        <taxon>Proteales</taxon>
        <taxon>Proteaceae</taxon>
        <taxon>Protea</taxon>
    </lineage>
</organism>
<feature type="compositionally biased region" description="Basic and acidic residues" evidence="3">
    <location>
        <begin position="218"/>
        <end position="229"/>
    </location>
</feature>
<keyword evidence="5" id="KW-1185">Reference proteome</keyword>
<dbReference type="PANTHER" id="PTHR33172">
    <property type="entry name" value="OS08G0516900 PROTEIN"/>
    <property type="match status" value="1"/>
</dbReference>
<feature type="region of interest" description="Disordered" evidence="3">
    <location>
        <begin position="54"/>
        <end position="113"/>
    </location>
</feature>
<dbReference type="GO" id="GO:0005634">
    <property type="term" value="C:nucleus"/>
    <property type="evidence" value="ECO:0007669"/>
    <property type="project" value="UniProtKB-SubCell"/>
</dbReference>
<feature type="compositionally biased region" description="Low complexity" evidence="3">
    <location>
        <begin position="72"/>
        <end position="95"/>
    </location>
</feature>
<dbReference type="InterPro" id="IPR051992">
    <property type="entry name" value="OxStress_Response_Reg"/>
</dbReference>
<protein>
    <submittedName>
        <fullName evidence="4">Uncharacterized protein</fullName>
    </submittedName>
</protein>
<comment type="subcellular location">
    <subcellularLocation>
        <location evidence="1">Nucleus</location>
    </subcellularLocation>
</comment>
<comment type="caution">
    <text evidence="4">The sequence shown here is derived from an EMBL/GenBank/DDBJ whole genome shotgun (WGS) entry which is preliminary data.</text>
</comment>
<gene>
    <name evidence="4" type="ORF">NE237_022169</name>
</gene>
<reference evidence="4" key="1">
    <citation type="journal article" date="2023" name="Plant J.">
        <title>The genome of the king protea, Protea cynaroides.</title>
        <authorList>
            <person name="Chang J."/>
            <person name="Duong T.A."/>
            <person name="Schoeman C."/>
            <person name="Ma X."/>
            <person name="Roodt D."/>
            <person name="Barker N."/>
            <person name="Li Z."/>
            <person name="Van de Peer Y."/>
            <person name="Mizrachi E."/>
        </authorList>
    </citation>
    <scope>NUCLEOTIDE SEQUENCE</scope>
    <source>
        <tissue evidence="4">Young leaves</tissue>
    </source>
</reference>
<name>A0A9Q0HCN7_9MAGN</name>
<evidence type="ECO:0000256" key="2">
    <source>
        <dbReference type="ARBA" id="ARBA00023242"/>
    </source>
</evidence>
<evidence type="ECO:0000313" key="4">
    <source>
        <dbReference type="EMBL" id="KAJ4962230.1"/>
    </source>
</evidence>
<evidence type="ECO:0000313" key="5">
    <source>
        <dbReference type="Proteomes" id="UP001141806"/>
    </source>
</evidence>
<dbReference type="Proteomes" id="UP001141806">
    <property type="component" value="Unassembled WGS sequence"/>
</dbReference>
<dbReference type="EMBL" id="JAMYWD010000008">
    <property type="protein sequence ID" value="KAJ4962230.1"/>
    <property type="molecule type" value="Genomic_DNA"/>
</dbReference>
<evidence type="ECO:0000256" key="3">
    <source>
        <dbReference type="SAM" id="MobiDB-lite"/>
    </source>
</evidence>
<keyword evidence="2" id="KW-0539">Nucleus</keyword>
<sequence length="265" mass="28788">MSLVLSSREVSAGPTVGFQSDAVVPPSAYVSNRKVNAADFSAAASYCCLEKRKEENELSVTGDSADGRNESVESAELSLESSSIGVAGESTSTTVDGDDDDDEGEEVQSKFKGGAGVGALGSLGSLEESLPIKRGLSNHYSGKSKSFANLSDVSRVEDLGKSENPFNKRRRILMSCKWTNRSFYNRSLNPTTSMPLLAVLDEDEESQTEDHRHHHHLDKNLNKNMVKETTEEDSDDDSPPSSPLPRKFNNFKSGKCFSLTDLQNP</sequence>
<dbReference type="OrthoDB" id="696276at2759"/>
<dbReference type="PANTHER" id="PTHR33172:SF91">
    <property type="entry name" value="PROTEIN OXIDATIVE STRESS 3 LIKE 5"/>
    <property type="match status" value="1"/>
</dbReference>
<feature type="compositionally biased region" description="Acidic residues" evidence="3">
    <location>
        <begin position="96"/>
        <end position="106"/>
    </location>
</feature>
<feature type="region of interest" description="Disordered" evidence="3">
    <location>
        <begin position="1"/>
        <end position="22"/>
    </location>
</feature>
<accession>A0A9Q0HCN7</accession>
<dbReference type="AlphaFoldDB" id="A0A9Q0HCN7"/>